<reference evidence="3" key="1">
    <citation type="submission" date="2010-08" db="EMBL/GenBank/DDBJ databases">
        <authorList>
            <consortium name="Caenorhabditis japonica Sequencing Consortium"/>
            <person name="Wilson R.K."/>
        </authorList>
    </citation>
    <scope>NUCLEOTIDE SEQUENCE [LARGE SCALE GENOMIC DNA]</scope>
    <source>
        <strain evidence="3">DF5081</strain>
    </source>
</reference>
<accession>A0A8R1IFZ7</accession>
<evidence type="ECO:0000313" key="2">
    <source>
        <dbReference type="EnsemblMetazoa" id="CJA35365.1"/>
    </source>
</evidence>
<evidence type="ECO:0000313" key="3">
    <source>
        <dbReference type="Proteomes" id="UP000005237"/>
    </source>
</evidence>
<feature type="chain" id="PRO_5035728686" description="Glycosyltransferase family 92 protein" evidence="1">
    <location>
        <begin position="17"/>
        <end position="353"/>
    </location>
</feature>
<dbReference type="Proteomes" id="UP000005237">
    <property type="component" value="Unassembled WGS sequence"/>
</dbReference>
<keyword evidence="3" id="KW-1185">Reference proteome</keyword>
<proteinExistence type="predicted"/>
<evidence type="ECO:0008006" key="4">
    <source>
        <dbReference type="Google" id="ProtNLM"/>
    </source>
</evidence>
<sequence>MRWLLLLFCLAHVTLLTSIYKYELPNVQFPRLDAKLNLPTGGHEHYLPSVGNPVKNMTMVRYGQFYGFHYGIDNVHGKLSDEDLADLERRYKTSVTNWTEFNNASTPWDRMDYVPYENPSPWNWSQITTYRRVVLDEALLQRDETSRKALAAGVIDFFDEYLIQDNCFSITQMWKIRETYRDLQYVRRGKVHYVRQNYICNGVEFGEDHRKPCRMDTDETQGIAIKALRNFTMRVTNGAKVLIKMWRSFSGCEVHGVSMGPYPPLRERLEDLGFPEEILSEPLTPEQLLALRRFSLPRLGEWRYEIAHIHLYTERAHSKIPKQLRYDDREYQRYYKFMKERNITSIAIDQLFY</sequence>
<dbReference type="AlphaFoldDB" id="A0A8R1IFZ7"/>
<reference evidence="2" key="2">
    <citation type="submission" date="2022-06" db="UniProtKB">
        <authorList>
            <consortium name="EnsemblMetazoa"/>
        </authorList>
    </citation>
    <scope>IDENTIFICATION</scope>
    <source>
        <strain evidence="2">DF5081</strain>
    </source>
</reference>
<feature type="signal peptide" evidence="1">
    <location>
        <begin position="1"/>
        <end position="16"/>
    </location>
</feature>
<dbReference type="EnsemblMetazoa" id="CJA35365.1">
    <property type="protein sequence ID" value="CJA35365.1"/>
    <property type="gene ID" value="WBGene00211212"/>
</dbReference>
<protein>
    <recommendedName>
        <fullName evidence="4">Glycosyltransferase family 92 protein</fullName>
    </recommendedName>
</protein>
<keyword evidence="1" id="KW-0732">Signal</keyword>
<name>A0A8R1IFZ7_CAEJA</name>
<evidence type="ECO:0000256" key="1">
    <source>
        <dbReference type="SAM" id="SignalP"/>
    </source>
</evidence>
<organism evidence="2 3">
    <name type="scientific">Caenorhabditis japonica</name>
    <dbReference type="NCBI Taxonomy" id="281687"/>
    <lineage>
        <taxon>Eukaryota</taxon>
        <taxon>Metazoa</taxon>
        <taxon>Ecdysozoa</taxon>
        <taxon>Nematoda</taxon>
        <taxon>Chromadorea</taxon>
        <taxon>Rhabditida</taxon>
        <taxon>Rhabditina</taxon>
        <taxon>Rhabditomorpha</taxon>
        <taxon>Rhabditoidea</taxon>
        <taxon>Rhabditidae</taxon>
        <taxon>Peloderinae</taxon>
        <taxon>Caenorhabditis</taxon>
    </lineage>
</organism>